<dbReference type="KEGG" id="mev:Metev_2089"/>
<dbReference type="SMART" id="SM00529">
    <property type="entry name" value="HTH_DTXR"/>
    <property type="match status" value="1"/>
</dbReference>
<keyword evidence="7" id="KW-1185">Reference proteome</keyword>
<dbReference type="Pfam" id="PF02742">
    <property type="entry name" value="Fe_dep_repr_C"/>
    <property type="match status" value="1"/>
</dbReference>
<dbReference type="SUPFAM" id="SSF46785">
    <property type="entry name" value="Winged helix' DNA-binding domain"/>
    <property type="match status" value="1"/>
</dbReference>
<keyword evidence="3" id="KW-0238">DNA-binding</keyword>
<gene>
    <name evidence="6" type="ordered locus">Metev_2089</name>
</gene>
<evidence type="ECO:0000256" key="1">
    <source>
        <dbReference type="ARBA" id="ARBA00007871"/>
    </source>
</evidence>
<reference evidence="6 7" key="1">
    <citation type="submission" date="2010-06" db="EMBL/GenBank/DDBJ databases">
        <title>Complete sequence chromosome of Methanohalobium evestigatum Z-7303.</title>
        <authorList>
            <consortium name="US DOE Joint Genome Institute"/>
            <person name="Lucas S."/>
            <person name="Copeland A."/>
            <person name="Lapidus A."/>
            <person name="Cheng J.-F."/>
            <person name="Bruce D."/>
            <person name="Goodwin L."/>
            <person name="Pitluck S."/>
            <person name="Saunders E."/>
            <person name="Detter J.C."/>
            <person name="Han C."/>
            <person name="Tapia R."/>
            <person name="Land M."/>
            <person name="Hauser L."/>
            <person name="Kyrpides N."/>
            <person name="Mikhailova N."/>
            <person name="Sieprawska-Lupa M."/>
            <person name="Whitman W.B."/>
            <person name="Anderson I."/>
            <person name="Woyke T."/>
        </authorList>
    </citation>
    <scope>NUCLEOTIDE SEQUENCE [LARGE SCALE GENOMIC DNA]</scope>
    <source>
        <strain evidence="7">ATCC BAA-1072 / DSM 3721 / NBRC 107634 / OCM 161 / Z-7303</strain>
    </source>
</reference>
<dbReference type="PANTHER" id="PTHR33238:SF7">
    <property type="entry name" value="IRON-DEPENDENT TRANSCRIPTIONAL REGULATOR"/>
    <property type="match status" value="1"/>
</dbReference>
<dbReference type="Pfam" id="PF01325">
    <property type="entry name" value="Fe_dep_repress"/>
    <property type="match status" value="1"/>
</dbReference>
<keyword evidence="2" id="KW-0805">Transcription regulation</keyword>
<sequence>MGKFTGLELTPRKIQYLKFLLEKDETVRTTDISSQLNVDPSTTTKVINELTKSGYVNHVPYRGVCLTEYGREYAEFLLRRHRILSLLLSHYGLSTNDACEEVSRFEGHVSKYAVDRICKSMGHPQLSNCGEIKHDSCELVD</sequence>
<comment type="similarity">
    <text evidence="1">Belongs to the DtxR/MntR family.</text>
</comment>
<dbReference type="GO" id="GO:0003677">
    <property type="term" value="F:DNA binding"/>
    <property type="evidence" value="ECO:0007669"/>
    <property type="project" value="UniProtKB-KW"/>
</dbReference>
<name>D7EBS4_METEZ</name>
<evidence type="ECO:0000259" key="5">
    <source>
        <dbReference type="PROSITE" id="PS50944"/>
    </source>
</evidence>
<dbReference type="EMBL" id="CP002069">
    <property type="protein sequence ID" value="ADI74916.1"/>
    <property type="molecule type" value="Genomic_DNA"/>
</dbReference>
<dbReference type="GO" id="GO:0003700">
    <property type="term" value="F:DNA-binding transcription factor activity"/>
    <property type="evidence" value="ECO:0007669"/>
    <property type="project" value="InterPro"/>
</dbReference>
<dbReference type="InterPro" id="IPR022689">
    <property type="entry name" value="Iron_dep_repressor"/>
</dbReference>
<protein>
    <submittedName>
        <fullName evidence="6">Iron (Metal) dependent repressor, DtxR family</fullName>
    </submittedName>
</protein>
<dbReference type="OrthoDB" id="24735at2157"/>
<feature type="domain" description="HTH dtxR-type" evidence="5">
    <location>
        <begin position="9"/>
        <end position="67"/>
    </location>
</feature>
<evidence type="ECO:0000256" key="2">
    <source>
        <dbReference type="ARBA" id="ARBA00023015"/>
    </source>
</evidence>
<dbReference type="Gene3D" id="1.10.10.10">
    <property type="entry name" value="Winged helix-like DNA-binding domain superfamily/Winged helix DNA-binding domain"/>
    <property type="match status" value="1"/>
</dbReference>
<dbReference type="GO" id="GO:0046983">
    <property type="term" value="F:protein dimerization activity"/>
    <property type="evidence" value="ECO:0007669"/>
    <property type="project" value="InterPro"/>
</dbReference>
<dbReference type="InterPro" id="IPR022687">
    <property type="entry name" value="HTH_DTXR"/>
</dbReference>
<dbReference type="STRING" id="644295.Metev_2089"/>
<dbReference type="GO" id="GO:0046914">
    <property type="term" value="F:transition metal ion binding"/>
    <property type="evidence" value="ECO:0007669"/>
    <property type="project" value="InterPro"/>
</dbReference>
<evidence type="ECO:0000256" key="4">
    <source>
        <dbReference type="ARBA" id="ARBA00023163"/>
    </source>
</evidence>
<evidence type="ECO:0000256" key="3">
    <source>
        <dbReference type="ARBA" id="ARBA00023125"/>
    </source>
</evidence>
<proteinExistence type="inferred from homology"/>
<dbReference type="HOGENOM" id="CLU_069532_4_1_2"/>
<accession>D7EBS4</accession>
<keyword evidence="4" id="KW-0804">Transcription</keyword>
<dbReference type="Proteomes" id="UP000000391">
    <property type="component" value="Chromosome"/>
</dbReference>
<dbReference type="InterPro" id="IPR050536">
    <property type="entry name" value="DtxR_MntR_Metal-Reg"/>
</dbReference>
<dbReference type="InterPro" id="IPR001367">
    <property type="entry name" value="Fe_dep_repressor"/>
</dbReference>
<dbReference type="AlphaFoldDB" id="D7EBS4"/>
<dbReference type="InterPro" id="IPR036388">
    <property type="entry name" value="WH-like_DNA-bd_sf"/>
</dbReference>
<dbReference type="PANTHER" id="PTHR33238">
    <property type="entry name" value="IRON (METAL) DEPENDENT REPRESSOR, DTXR FAMILY"/>
    <property type="match status" value="1"/>
</dbReference>
<dbReference type="GeneID" id="9347750"/>
<dbReference type="RefSeq" id="WP_013195481.1">
    <property type="nucleotide sequence ID" value="NC_014253.1"/>
</dbReference>
<dbReference type="PROSITE" id="PS50944">
    <property type="entry name" value="HTH_DTXR"/>
    <property type="match status" value="1"/>
</dbReference>
<organism evidence="6 7">
    <name type="scientific">Methanohalobium evestigatum (strain ATCC BAA-1072 / DSM 3721 / NBRC 107634 / OCM 161 / Z-7303)</name>
    <dbReference type="NCBI Taxonomy" id="644295"/>
    <lineage>
        <taxon>Archaea</taxon>
        <taxon>Methanobacteriati</taxon>
        <taxon>Methanobacteriota</taxon>
        <taxon>Stenosarchaea group</taxon>
        <taxon>Methanomicrobia</taxon>
        <taxon>Methanosarcinales</taxon>
        <taxon>Methanosarcinaceae</taxon>
        <taxon>Methanohalobium</taxon>
    </lineage>
</organism>
<evidence type="ECO:0000313" key="7">
    <source>
        <dbReference type="Proteomes" id="UP000000391"/>
    </source>
</evidence>
<evidence type="ECO:0000313" key="6">
    <source>
        <dbReference type="EMBL" id="ADI74916.1"/>
    </source>
</evidence>
<dbReference type="InterPro" id="IPR036390">
    <property type="entry name" value="WH_DNA-bd_sf"/>
</dbReference>